<keyword evidence="8" id="KW-0862">Zinc</keyword>
<comment type="similarity">
    <text evidence="4">Belongs to the metallo-beta-lactamase superfamily. Glyoxalase II family.</text>
</comment>
<comment type="pathway">
    <text evidence="3">Secondary metabolite metabolism; methylglyoxal degradation; (R)-lactate from methylglyoxal: step 2/2.</text>
</comment>
<sequence length="478" mass="52830">MESLRQLVGPSFLIVGSAVLHSLGVAGAISLTMIVLGIYILGVVPENDYFPQVWFRNNIFMKLYGLYCSERVGYKFLRHLLHPRISLPHSDYRHGVRLLSGECEAPSSPFHQGFETSLDFYKRGGGLVSLAAIGKFATAGRRVGVAVVPVPILRDNYAYLILSFETRRCAVVDPADPVLVLNMLTTMQYVTGVNFVMTDILTTHKHWDHAGGNMELLMQARSQSGVPGTLLDADMSIYGSVLDRPHACTNFVDDGDVLTVAGGGVKVTVLHSPGHTKGSVMFLVGDAFHSQHETQRLALFTGDCLFCGGCGAPFELTNVDEALQVYDLFNDCNTWKHPVTGQTVPQDAVLVYVGHEYTAMLLKQLNHIGALRKSCKEKCNSENENFHHSVQRAYTETRQLRNTYTSDNTYRNVGDSVSPNDPLVLPACTVPSTVSIERKINPLLTLRRCDLIALKLKRCPQTSLMEAMYVSRSEEVTE</sequence>
<dbReference type="InterPro" id="IPR001279">
    <property type="entry name" value="Metallo-B-lactamas"/>
</dbReference>
<dbReference type="EC" id="3.1.2.6" evidence="5"/>
<dbReference type="SMART" id="SM00849">
    <property type="entry name" value="Lactamase_B"/>
    <property type="match status" value="1"/>
</dbReference>
<dbReference type="AlphaFoldDB" id="G0TU05"/>
<accession>G0TU05</accession>
<comment type="catalytic activity">
    <reaction evidence="1">
        <text>an S-(2-hydroxyacyl)glutathione + H2O = a 2-hydroxy carboxylate + glutathione + H(+)</text>
        <dbReference type="Rhea" id="RHEA:21864"/>
        <dbReference type="ChEBI" id="CHEBI:15377"/>
        <dbReference type="ChEBI" id="CHEBI:15378"/>
        <dbReference type="ChEBI" id="CHEBI:57925"/>
        <dbReference type="ChEBI" id="CHEBI:58896"/>
        <dbReference type="ChEBI" id="CHEBI:71261"/>
        <dbReference type="EC" id="3.1.2.6"/>
    </reaction>
</comment>
<evidence type="ECO:0000256" key="6">
    <source>
        <dbReference type="ARBA" id="ARBA00022723"/>
    </source>
</evidence>
<dbReference type="OMA" id="EDAPLCC"/>
<keyword evidence="6" id="KW-0479">Metal-binding</keyword>
<dbReference type="PANTHER" id="PTHR11935">
    <property type="entry name" value="BETA LACTAMASE DOMAIN"/>
    <property type="match status" value="1"/>
</dbReference>
<feature type="transmembrane region" description="Helical" evidence="10">
    <location>
        <begin position="12"/>
        <end position="41"/>
    </location>
</feature>
<dbReference type="GO" id="GO:0004416">
    <property type="term" value="F:hydroxyacylglutathione hydrolase activity"/>
    <property type="evidence" value="ECO:0007669"/>
    <property type="project" value="UniProtKB-EC"/>
</dbReference>
<name>G0TU05_TRYVY</name>
<evidence type="ECO:0000256" key="2">
    <source>
        <dbReference type="ARBA" id="ARBA00001947"/>
    </source>
</evidence>
<evidence type="ECO:0000256" key="4">
    <source>
        <dbReference type="ARBA" id="ARBA00006759"/>
    </source>
</evidence>
<evidence type="ECO:0000313" key="12">
    <source>
        <dbReference type="EMBL" id="CCC47438.1"/>
    </source>
</evidence>
<dbReference type="GO" id="GO:0046872">
    <property type="term" value="F:metal ion binding"/>
    <property type="evidence" value="ECO:0007669"/>
    <property type="project" value="UniProtKB-KW"/>
</dbReference>
<proteinExistence type="inferred from homology"/>
<keyword evidence="10" id="KW-0472">Membrane</keyword>
<evidence type="ECO:0000256" key="1">
    <source>
        <dbReference type="ARBA" id="ARBA00001623"/>
    </source>
</evidence>
<evidence type="ECO:0000256" key="3">
    <source>
        <dbReference type="ARBA" id="ARBA00004963"/>
    </source>
</evidence>
<dbReference type="VEuPathDB" id="TriTrypDB:TvY486_0401030"/>
<evidence type="ECO:0000256" key="5">
    <source>
        <dbReference type="ARBA" id="ARBA00011917"/>
    </source>
</evidence>
<dbReference type="SUPFAM" id="SSF56281">
    <property type="entry name" value="Metallo-hydrolase/oxidoreductase"/>
    <property type="match status" value="1"/>
</dbReference>
<dbReference type="CDD" id="cd07723">
    <property type="entry name" value="hydroxyacylglutathione_hydrolase_MBL-fold"/>
    <property type="match status" value="1"/>
</dbReference>
<evidence type="ECO:0000256" key="10">
    <source>
        <dbReference type="SAM" id="Phobius"/>
    </source>
</evidence>
<dbReference type="InterPro" id="IPR036866">
    <property type="entry name" value="RibonucZ/Hydroxyglut_hydro"/>
</dbReference>
<protein>
    <recommendedName>
        <fullName evidence="5">hydroxyacylglutathione hydrolase</fullName>
        <ecNumber evidence="5">3.1.2.6</ecNumber>
    </recommendedName>
    <alternativeName>
        <fullName evidence="9">Glyoxalase II</fullName>
    </alternativeName>
</protein>
<keyword evidence="10" id="KW-1133">Transmembrane helix</keyword>
<dbReference type="Gene3D" id="3.60.15.10">
    <property type="entry name" value="Ribonuclease Z/Hydroxyacylglutathione hydrolase-like"/>
    <property type="match status" value="1"/>
</dbReference>
<evidence type="ECO:0000259" key="11">
    <source>
        <dbReference type="SMART" id="SM00849"/>
    </source>
</evidence>
<dbReference type="InterPro" id="IPR035680">
    <property type="entry name" value="Clx_II_MBL"/>
</dbReference>
<feature type="domain" description="Metallo-beta-lactamase" evidence="11">
    <location>
        <begin position="155"/>
        <end position="355"/>
    </location>
</feature>
<keyword evidence="7 12" id="KW-0378">Hydrolase</keyword>
<dbReference type="EMBL" id="HE573020">
    <property type="protein sequence ID" value="CCC47438.1"/>
    <property type="molecule type" value="Genomic_DNA"/>
</dbReference>
<organism evidence="12">
    <name type="scientific">Trypanosoma vivax (strain Y486)</name>
    <dbReference type="NCBI Taxonomy" id="1055687"/>
    <lineage>
        <taxon>Eukaryota</taxon>
        <taxon>Discoba</taxon>
        <taxon>Euglenozoa</taxon>
        <taxon>Kinetoplastea</taxon>
        <taxon>Metakinetoplastina</taxon>
        <taxon>Trypanosomatida</taxon>
        <taxon>Trypanosomatidae</taxon>
        <taxon>Trypanosoma</taxon>
        <taxon>Duttonella</taxon>
    </lineage>
</organism>
<evidence type="ECO:0000256" key="8">
    <source>
        <dbReference type="ARBA" id="ARBA00022833"/>
    </source>
</evidence>
<evidence type="ECO:0000256" key="7">
    <source>
        <dbReference type="ARBA" id="ARBA00022801"/>
    </source>
</evidence>
<comment type="cofactor">
    <cofactor evidence="2">
        <name>Zn(2+)</name>
        <dbReference type="ChEBI" id="CHEBI:29105"/>
    </cofactor>
</comment>
<evidence type="ECO:0000256" key="9">
    <source>
        <dbReference type="ARBA" id="ARBA00031044"/>
    </source>
</evidence>
<dbReference type="PANTHER" id="PTHR11935:SF94">
    <property type="entry name" value="TENZING NORGAY, ISOFORM C"/>
    <property type="match status" value="1"/>
</dbReference>
<reference evidence="12" key="1">
    <citation type="journal article" date="2012" name="Proc. Natl. Acad. Sci. U.S.A.">
        <title>Antigenic diversity is generated by distinct evolutionary mechanisms in African trypanosome species.</title>
        <authorList>
            <person name="Jackson A.P."/>
            <person name="Berry A."/>
            <person name="Aslett M."/>
            <person name="Allison H.C."/>
            <person name="Burton P."/>
            <person name="Vavrova-Anderson J."/>
            <person name="Brown R."/>
            <person name="Browne H."/>
            <person name="Corton N."/>
            <person name="Hauser H."/>
            <person name="Gamble J."/>
            <person name="Gilderthorp R."/>
            <person name="Marcello L."/>
            <person name="McQuillan J."/>
            <person name="Otto T.D."/>
            <person name="Quail M.A."/>
            <person name="Sanders M.J."/>
            <person name="van Tonder A."/>
            <person name="Ginger M.L."/>
            <person name="Field M.C."/>
            <person name="Barry J.D."/>
            <person name="Hertz-Fowler C."/>
            <person name="Berriman M."/>
        </authorList>
    </citation>
    <scope>NUCLEOTIDE SEQUENCE</scope>
    <source>
        <strain evidence="12">Y486</strain>
    </source>
</reference>
<keyword evidence="10" id="KW-0812">Transmembrane</keyword>
<gene>
    <name evidence="12" type="ORF">TVY486_0401030</name>
</gene>